<evidence type="ECO:0008006" key="3">
    <source>
        <dbReference type="Google" id="ProtNLM"/>
    </source>
</evidence>
<dbReference type="Proteomes" id="UP001280121">
    <property type="component" value="Unassembled WGS sequence"/>
</dbReference>
<keyword evidence="2" id="KW-1185">Reference proteome</keyword>
<evidence type="ECO:0000313" key="1">
    <source>
        <dbReference type="EMBL" id="KAK2663219.1"/>
    </source>
</evidence>
<name>A0AAE0CTV8_9ROSI</name>
<dbReference type="AlphaFoldDB" id="A0AAE0CTV8"/>
<evidence type="ECO:0000313" key="2">
    <source>
        <dbReference type="Proteomes" id="UP001280121"/>
    </source>
</evidence>
<gene>
    <name evidence="1" type="ORF">Ddye_001793</name>
</gene>
<proteinExistence type="predicted"/>
<dbReference type="PANTHER" id="PTHR31973">
    <property type="entry name" value="POLYPROTEIN, PUTATIVE-RELATED"/>
    <property type="match status" value="1"/>
</dbReference>
<organism evidence="1 2">
    <name type="scientific">Dipteronia dyeriana</name>
    <dbReference type="NCBI Taxonomy" id="168575"/>
    <lineage>
        <taxon>Eukaryota</taxon>
        <taxon>Viridiplantae</taxon>
        <taxon>Streptophyta</taxon>
        <taxon>Embryophyta</taxon>
        <taxon>Tracheophyta</taxon>
        <taxon>Spermatophyta</taxon>
        <taxon>Magnoliopsida</taxon>
        <taxon>eudicotyledons</taxon>
        <taxon>Gunneridae</taxon>
        <taxon>Pentapetalae</taxon>
        <taxon>rosids</taxon>
        <taxon>malvids</taxon>
        <taxon>Sapindales</taxon>
        <taxon>Sapindaceae</taxon>
        <taxon>Hippocastanoideae</taxon>
        <taxon>Acereae</taxon>
        <taxon>Dipteronia</taxon>
    </lineage>
</organism>
<dbReference type="EMBL" id="JANJYI010000001">
    <property type="protein sequence ID" value="KAK2663219.1"/>
    <property type="molecule type" value="Genomic_DNA"/>
</dbReference>
<protein>
    <recommendedName>
        <fullName evidence="3">Transposase</fullName>
    </recommendedName>
</protein>
<comment type="caution">
    <text evidence="1">The sequence shown here is derived from an EMBL/GenBank/DDBJ whole genome shotgun (WGS) entry which is preliminary data.</text>
</comment>
<accession>A0AAE0CTV8</accession>
<dbReference type="PANTHER" id="PTHR31973:SF195">
    <property type="entry name" value="MUDR FAMILY TRANSPOSASE"/>
    <property type="match status" value="1"/>
</dbReference>
<reference evidence="1" key="1">
    <citation type="journal article" date="2023" name="Plant J.">
        <title>Genome sequences and population genomics provide insights into the demographic history, inbreeding, and mutation load of two 'living fossil' tree species of Dipteronia.</title>
        <authorList>
            <person name="Feng Y."/>
            <person name="Comes H.P."/>
            <person name="Chen J."/>
            <person name="Zhu S."/>
            <person name="Lu R."/>
            <person name="Zhang X."/>
            <person name="Li P."/>
            <person name="Qiu J."/>
            <person name="Olsen K.M."/>
            <person name="Qiu Y."/>
        </authorList>
    </citation>
    <scope>NUCLEOTIDE SEQUENCE</scope>
    <source>
        <strain evidence="1">KIB01</strain>
    </source>
</reference>
<sequence>MSLGASIVGFIEVIRPVIAIDATHLKARNKGVLLVTVCKDGNEMIYLLTFGFCAYHLAQNLIKMCKQEDDMIKLYYRATYTYCIEEFKCEMTELKDTHHKCYDNLQEIGIEKISRVRSPKRRYKMITTNITESMNSCLLAIRKLPITSIAEFIRHISYAKTNLC</sequence>